<feature type="compositionally biased region" description="Polar residues" evidence="1">
    <location>
        <begin position="149"/>
        <end position="160"/>
    </location>
</feature>
<dbReference type="AlphaFoldDB" id="A0A0P0V2S9"/>
<evidence type="ECO:0000313" key="3">
    <source>
        <dbReference type="Proteomes" id="UP000000763"/>
    </source>
</evidence>
<evidence type="ECO:0000256" key="1">
    <source>
        <dbReference type="SAM" id="MobiDB-lite"/>
    </source>
</evidence>
<protein>
    <submittedName>
        <fullName evidence="2">Uncharacterized protein</fullName>
    </submittedName>
</protein>
<accession>A0A0P0V2S9</accession>
<proteinExistence type="predicted"/>
<dbReference type="Proteomes" id="UP000000763">
    <property type="component" value="Chromosome 1"/>
</dbReference>
<sequence>MWGRGRPPLRPAGAFLLCPVGRARHSCPLPLPRRSSHLASARRGWRGGGDADGGDDIVDMNKKKVGKGNRPAGVLLLCPVGRTWCTYPLPLCRRSAHLASAWRGWRRDWEVDGSNDVVDGDEEEGKGKGKAPASVGRGRSSARPPGIPTPTSACWISPATSPSPPER</sequence>
<dbReference type="EMBL" id="AP004359">
    <property type="protein sequence ID" value="BAD68913.1"/>
    <property type="molecule type" value="Genomic_DNA"/>
</dbReference>
<feature type="region of interest" description="Disordered" evidence="1">
    <location>
        <begin position="114"/>
        <end position="167"/>
    </location>
</feature>
<evidence type="ECO:0000313" key="2">
    <source>
        <dbReference type="EMBL" id="BAD68913.1"/>
    </source>
</evidence>
<organism evidence="2 3">
    <name type="scientific">Oryza sativa subsp. japonica</name>
    <name type="common">Rice</name>
    <dbReference type="NCBI Taxonomy" id="39947"/>
    <lineage>
        <taxon>Eukaryota</taxon>
        <taxon>Viridiplantae</taxon>
        <taxon>Streptophyta</taxon>
        <taxon>Embryophyta</taxon>
        <taxon>Tracheophyta</taxon>
        <taxon>Spermatophyta</taxon>
        <taxon>Magnoliopsida</taxon>
        <taxon>Liliopsida</taxon>
        <taxon>Poales</taxon>
        <taxon>Poaceae</taxon>
        <taxon>BOP clade</taxon>
        <taxon>Oryzoideae</taxon>
        <taxon>Oryzeae</taxon>
        <taxon>Oryzinae</taxon>
        <taxon>Oryza</taxon>
        <taxon>Oryza sativa</taxon>
    </lineage>
</organism>
<gene>
    <name evidence="2" type="primary">B1150E06.16</name>
</gene>
<name>A0A0P0V2S9_ORYSJ</name>
<reference evidence="3" key="1">
    <citation type="journal article" date="2005" name="Nature">
        <title>The map-based sequence of the rice genome.</title>
        <authorList>
            <consortium name="International rice genome sequencing project (IRGSP)"/>
            <person name="Matsumoto T."/>
            <person name="Wu J."/>
            <person name="Kanamori H."/>
            <person name="Katayose Y."/>
            <person name="Fujisawa M."/>
            <person name="Namiki N."/>
            <person name="Mizuno H."/>
            <person name="Yamamoto K."/>
            <person name="Antonio B.A."/>
            <person name="Baba T."/>
            <person name="Sakata K."/>
            <person name="Nagamura Y."/>
            <person name="Aoki H."/>
            <person name="Arikawa K."/>
            <person name="Arita K."/>
            <person name="Bito T."/>
            <person name="Chiden Y."/>
            <person name="Fujitsuka N."/>
            <person name="Fukunaka R."/>
            <person name="Hamada M."/>
            <person name="Harada C."/>
            <person name="Hayashi A."/>
            <person name="Hijishita S."/>
            <person name="Honda M."/>
            <person name="Hosokawa S."/>
            <person name="Ichikawa Y."/>
            <person name="Idonuma A."/>
            <person name="Iijima M."/>
            <person name="Ikeda M."/>
            <person name="Ikeno M."/>
            <person name="Ito K."/>
            <person name="Ito S."/>
            <person name="Ito T."/>
            <person name="Ito Y."/>
            <person name="Ito Y."/>
            <person name="Iwabuchi A."/>
            <person name="Kamiya K."/>
            <person name="Karasawa W."/>
            <person name="Kurita K."/>
            <person name="Katagiri S."/>
            <person name="Kikuta A."/>
            <person name="Kobayashi H."/>
            <person name="Kobayashi N."/>
            <person name="Machita K."/>
            <person name="Maehara T."/>
            <person name="Masukawa M."/>
            <person name="Mizubayashi T."/>
            <person name="Mukai Y."/>
            <person name="Nagasaki H."/>
            <person name="Nagata Y."/>
            <person name="Naito S."/>
            <person name="Nakashima M."/>
            <person name="Nakama Y."/>
            <person name="Nakamichi Y."/>
            <person name="Nakamura M."/>
            <person name="Meguro A."/>
            <person name="Negishi M."/>
            <person name="Ohta I."/>
            <person name="Ohta T."/>
            <person name="Okamoto M."/>
            <person name="Ono N."/>
            <person name="Saji S."/>
            <person name="Sakaguchi M."/>
            <person name="Sakai K."/>
            <person name="Shibata M."/>
            <person name="Shimokawa T."/>
            <person name="Song J."/>
            <person name="Takazaki Y."/>
            <person name="Terasawa K."/>
            <person name="Tsugane M."/>
            <person name="Tsuji K."/>
            <person name="Ueda S."/>
            <person name="Waki K."/>
            <person name="Yamagata H."/>
            <person name="Yamamoto M."/>
            <person name="Yamamoto S."/>
            <person name="Yamane H."/>
            <person name="Yoshiki S."/>
            <person name="Yoshihara R."/>
            <person name="Yukawa K."/>
            <person name="Zhong H."/>
            <person name="Yano M."/>
            <person name="Yuan Q."/>
            <person name="Ouyang S."/>
            <person name="Liu J."/>
            <person name="Jones K.M."/>
            <person name="Gansberger K."/>
            <person name="Moffat K."/>
            <person name="Hill J."/>
            <person name="Bera J."/>
            <person name="Fadrosh D."/>
            <person name="Jin S."/>
            <person name="Johri S."/>
            <person name="Kim M."/>
            <person name="Overton L."/>
            <person name="Reardon M."/>
            <person name="Tsitrin T."/>
            <person name="Vuong H."/>
            <person name="Weaver B."/>
            <person name="Ciecko A."/>
            <person name="Tallon L."/>
            <person name="Jackson J."/>
            <person name="Pai G."/>
            <person name="Aken S.V."/>
            <person name="Utterback T."/>
            <person name="Reidmuller S."/>
            <person name="Feldblyum T."/>
            <person name="Hsiao J."/>
            <person name="Zismann V."/>
            <person name="Iobst S."/>
            <person name="de Vazeille A.R."/>
            <person name="Buell C.R."/>
            <person name="Ying K."/>
            <person name="Li Y."/>
            <person name="Lu T."/>
            <person name="Huang Y."/>
            <person name="Zhao Q."/>
            <person name="Feng Q."/>
            <person name="Zhang L."/>
            <person name="Zhu J."/>
            <person name="Weng Q."/>
            <person name="Mu J."/>
            <person name="Lu Y."/>
            <person name="Fan D."/>
            <person name="Liu Y."/>
            <person name="Guan J."/>
            <person name="Zhang Y."/>
            <person name="Yu S."/>
            <person name="Liu X."/>
            <person name="Zhang Y."/>
            <person name="Hong G."/>
            <person name="Han B."/>
            <person name="Choisne N."/>
            <person name="Demange N."/>
            <person name="Orjeda G."/>
            <person name="Samain S."/>
            <person name="Cattolico L."/>
            <person name="Pelletier E."/>
            <person name="Couloux A."/>
            <person name="Segurens B."/>
            <person name="Wincker P."/>
            <person name="D'Hont A."/>
            <person name="Scarpelli C."/>
            <person name="Weissenbach J."/>
            <person name="Salanoubat M."/>
            <person name="Quetier F."/>
            <person name="Yu Y."/>
            <person name="Kim H.R."/>
            <person name="Rambo T."/>
            <person name="Currie J."/>
            <person name="Collura K."/>
            <person name="Luo M."/>
            <person name="Yang T."/>
            <person name="Ammiraju J.S.S."/>
            <person name="Engler F."/>
            <person name="Soderlund C."/>
            <person name="Wing R.A."/>
            <person name="Palmer L.E."/>
            <person name="de la Bastide M."/>
            <person name="Spiegel L."/>
            <person name="Nascimento L."/>
            <person name="Zutavern T."/>
            <person name="O'Shaughnessy A."/>
            <person name="Dike S."/>
            <person name="Dedhia N."/>
            <person name="Preston R."/>
            <person name="Balija V."/>
            <person name="McCombie W.R."/>
            <person name="Chow T."/>
            <person name="Chen H."/>
            <person name="Chung M."/>
            <person name="Chen C."/>
            <person name="Shaw J."/>
            <person name="Wu H."/>
            <person name="Hsiao K."/>
            <person name="Chao Y."/>
            <person name="Chu M."/>
            <person name="Cheng C."/>
            <person name="Hour A."/>
            <person name="Lee P."/>
            <person name="Lin S."/>
            <person name="Lin Y."/>
            <person name="Liou J."/>
            <person name="Liu S."/>
            <person name="Hsing Y."/>
            <person name="Raghuvanshi S."/>
            <person name="Mohanty A."/>
            <person name="Bharti A.K."/>
            <person name="Gaur A."/>
            <person name="Gupta V."/>
            <person name="Kumar D."/>
            <person name="Ravi V."/>
            <person name="Vij S."/>
            <person name="Kapur A."/>
            <person name="Khurana P."/>
            <person name="Khurana P."/>
            <person name="Khurana J.P."/>
            <person name="Tyagi A.K."/>
            <person name="Gaikwad K."/>
            <person name="Singh A."/>
            <person name="Dalal V."/>
            <person name="Srivastava S."/>
            <person name="Dixit A."/>
            <person name="Pal A.K."/>
            <person name="Ghazi I.A."/>
            <person name="Yadav M."/>
            <person name="Pandit A."/>
            <person name="Bhargava A."/>
            <person name="Sureshbabu K."/>
            <person name="Batra K."/>
            <person name="Sharma T.R."/>
            <person name="Mohapatra T."/>
            <person name="Singh N.K."/>
            <person name="Messing J."/>
            <person name="Nelson A.B."/>
            <person name="Fuks G."/>
            <person name="Kavchok S."/>
            <person name="Keizer G."/>
            <person name="Linton E."/>
            <person name="Llaca V."/>
            <person name="Song R."/>
            <person name="Tanyolac B."/>
            <person name="Young S."/>
            <person name="Ho-Il K."/>
            <person name="Hahn J.H."/>
            <person name="Sangsakoo G."/>
            <person name="Vanavichit A."/>
            <person name="de Mattos Luiz.A.T."/>
            <person name="Zimmer P.D."/>
            <person name="Malone G."/>
            <person name="Dellagostin O."/>
            <person name="de Oliveira A.C."/>
            <person name="Bevan M."/>
            <person name="Bancroft I."/>
            <person name="Minx P."/>
            <person name="Cordum H."/>
            <person name="Wilson R."/>
            <person name="Cheng Z."/>
            <person name="Jin W."/>
            <person name="Jiang J."/>
            <person name="Leong S.A."/>
            <person name="Iwama H."/>
            <person name="Gojobori T."/>
            <person name="Itoh T."/>
            <person name="Niimura Y."/>
            <person name="Fujii Y."/>
            <person name="Habara T."/>
            <person name="Sakai H."/>
            <person name="Sato Y."/>
            <person name="Wilson G."/>
            <person name="Kumar K."/>
            <person name="McCouch S."/>
            <person name="Juretic N."/>
            <person name="Hoen D."/>
            <person name="Wright S."/>
            <person name="Bruskiewich R."/>
            <person name="Bureau T."/>
            <person name="Miyao A."/>
            <person name="Hirochika H."/>
            <person name="Nishikawa T."/>
            <person name="Kadowaki K."/>
            <person name="Sugiura M."/>
            <person name="Burr B."/>
            <person name="Sasaki T."/>
        </authorList>
    </citation>
    <scope>NUCLEOTIDE SEQUENCE [LARGE SCALE GENOMIC DNA]</scope>
    <source>
        <strain evidence="3">cv. Nipponbare</strain>
    </source>
</reference>
<reference evidence="3" key="2">
    <citation type="journal article" date="2008" name="Nucleic Acids Res.">
        <title>The rice annotation project database (RAP-DB): 2008 update.</title>
        <authorList>
            <consortium name="The rice annotation project (RAP)"/>
        </authorList>
    </citation>
    <scope>GENOME REANNOTATION</scope>
    <source>
        <strain evidence="3">cv. Nipponbare</strain>
    </source>
</reference>